<keyword evidence="10" id="KW-1185">Reference proteome</keyword>
<reference evidence="11 12" key="2">
    <citation type="submission" date="2025-04" db="UniProtKB">
        <authorList>
            <consortium name="RefSeq"/>
        </authorList>
    </citation>
    <scope>IDENTIFICATION</scope>
    <source>
        <tissue evidence="11 12">Leaf</tissue>
    </source>
</reference>
<dbReference type="AlphaFoldDB" id="A0A199W3V2"/>
<dbReference type="SUPFAM" id="SSF100950">
    <property type="entry name" value="NagB/RpiA/CoA transferase-like"/>
    <property type="match status" value="1"/>
</dbReference>
<evidence type="ECO:0000256" key="3">
    <source>
        <dbReference type="ARBA" id="ARBA00004961"/>
    </source>
</evidence>
<comment type="similarity">
    <text evidence="4 6">Belongs to the glucosamine/galactosamine-6-phosphate isomerase family. 6-phosphogluconolactonase subfamily.</text>
</comment>
<comment type="function">
    <text evidence="2">Hydrolysis of 6-phosphogluconolactone to 6-phosphogluconate.</text>
</comment>
<dbReference type="EMBL" id="LSRQ01000255">
    <property type="protein sequence ID" value="OAY84167.1"/>
    <property type="molecule type" value="Genomic_DNA"/>
</dbReference>
<sequence>MAAASVETREKSELRIFENLDDLATDLAEYISQLSEISVRERGSFTIALSGGPLVGLIGKLCEAPYSMTVDWTRWYIFWTDERAVAKNHADSNYKTTKERFLSKVPILNSHVYSINDNVTVEDAAGEYEFAIRQLVKLRKLGVSESNDCPKFDLIILSMGPDGHVASLFPDHPALRVKDEWVTFITDSPEPPPERITFTLPVINSASNVAVVVTGEDKATAARAAVSGKCERTDCSSLFPARMVWPIDGTLAWFLDKPAASDLGNAEH</sequence>
<gene>
    <name evidence="11 12" type="primary">LOC109721286</name>
    <name evidence="8" type="ORF">ACMD2_09810</name>
</gene>
<dbReference type="PANTHER" id="PTHR11054:SF17">
    <property type="entry name" value="6-PHOSPHOGLUCONOLACTONASE 1-RELATED"/>
    <property type="match status" value="1"/>
</dbReference>
<protein>
    <recommendedName>
        <fullName evidence="6">Probable 6-phosphogluconolactonase</fullName>
        <ecNumber evidence="6">3.1.1.31</ecNumber>
    </recommendedName>
</protein>
<comment type="pathway">
    <text evidence="3">Carbohydrate degradation; pentose phosphate pathway; D-ribulose 5-phosphate from D-glucose 6-phosphate (oxidative stage): step 2/3.</text>
</comment>
<dbReference type="InterPro" id="IPR005900">
    <property type="entry name" value="6-phosphogluconolactonase_DevB"/>
</dbReference>
<dbReference type="Gene3D" id="3.40.50.1360">
    <property type="match status" value="1"/>
</dbReference>
<evidence type="ECO:0000256" key="4">
    <source>
        <dbReference type="ARBA" id="ARBA00010662"/>
    </source>
</evidence>
<reference evidence="8 9" key="1">
    <citation type="journal article" date="2016" name="DNA Res.">
        <title>The draft genome of MD-2 pineapple using hybrid error correction of long reads.</title>
        <authorList>
            <person name="Redwan R.M."/>
            <person name="Saidin A."/>
            <person name="Kumar S.V."/>
        </authorList>
    </citation>
    <scope>NUCLEOTIDE SEQUENCE [LARGE SCALE GENOMIC DNA]</scope>
    <source>
        <strain evidence="9">cv. MD2</strain>
        <tissue evidence="8">Leaf</tissue>
    </source>
</reference>
<dbReference type="CDD" id="cd01400">
    <property type="entry name" value="6PGL"/>
    <property type="match status" value="1"/>
</dbReference>
<dbReference type="PANTHER" id="PTHR11054">
    <property type="entry name" value="6-PHOSPHOGLUCONOLACTONASE"/>
    <property type="match status" value="1"/>
</dbReference>
<evidence type="ECO:0000259" key="7">
    <source>
        <dbReference type="Pfam" id="PF01182"/>
    </source>
</evidence>
<evidence type="ECO:0000313" key="11">
    <source>
        <dbReference type="RefSeq" id="XP_020104388.1"/>
    </source>
</evidence>
<dbReference type="OrthoDB" id="432544at2759"/>
<evidence type="ECO:0000313" key="10">
    <source>
        <dbReference type="Proteomes" id="UP000515123"/>
    </source>
</evidence>
<evidence type="ECO:0000256" key="2">
    <source>
        <dbReference type="ARBA" id="ARBA00002681"/>
    </source>
</evidence>
<dbReference type="GO" id="GO:0017057">
    <property type="term" value="F:6-phosphogluconolactonase activity"/>
    <property type="evidence" value="ECO:0007669"/>
    <property type="project" value="UniProtKB-EC"/>
</dbReference>
<dbReference type="GO" id="GO:0006098">
    <property type="term" value="P:pentose-phosphate shunt"/>
    <property type="evidence" value="ECO:0007669"/>
    <property type="project" value="UniProtKB-UniPathway"/>
</dbReference>
<dbReference type="STRING" id="4615.A0A199W3V2"/>
<evidence type="ECO:0000256" key="1">
    <source>
        <dbReference type="ARBA" id="ARBA00000832"/>
    </source>
</evidence>
<dbReference type="Proteomes" id="UP000092600">
    <property type="component" value="Unassembled WGS sequence"/>
</dbReference>
<evidence type="ECO:0000313" key="12">
    <source>
        <dbReference type="RefSeq" id="XP_020104389.1"/>
    </source>
</evidence>
<dbReference type="InterPro" id="IPR006148">
    <property type="entry name" value="Glc/Gal-6P_isomerase"/>
</dbReference>
<dbReference type="Proteomes" id="UP000515123">
    <property type="component" value="Linkage group 15"/>
</dbReference>
<proteinExistence type="inferred from homology"/>
<dbReference type="UniPathway" id="UPA00115"/>
<accession>A0A199W3V2</accession>
<dbReference type="Pfam" id="PF01182">
    <property type="entry name" value="Glucosamine_iso"/>
    <property type="match status" value="1"/>
</dbReference>
<evidence type="ECO:0000313" key="8">
    <source>
        <dbReference type="EMBL" id="OAY84167.1"/>
    </source>
</evidence>
<dbReference type="RefSeq" id="XP_020104389.1">
    <property type="nucleotide sequence ID" value="XM_020248800.1"/>
</dbReference>
<feature type="domain" description="Glucosamine/galactosamine-6-phosphate isomerase" evidence="7">
    <location>
        <begin position="20"/>
        <end position="253"/>
    </location>
</feature>
<organism evidence="8 9">
    <name type="scientific">Ananas comosus</name>
    <name type="common">Pineapple</name>
    <name type="synonym">Ananas ananas</name>
    <dbReference type="NCBI Taxonomy" id="4615"/>
    <lineage>
        <taxon>Eukaryota</taxon>
        <taxon>Viridiplantae</taxon>
        <taxon>Streptophyta</taxon>
        <taxon>Embryophyta</taxon>
        <taxon>Tracheophyta</taxon>
        <taxon>Spermatophyta</taxon>
        <taxon>Magnoliopsida</taxon>
        <taxon>Liliopsida</taxon>
        <taxon>Poales</taxon>
        <taxon>Bromeliaceae</taxon>
        <taxon>Bromelioideae</taxon>
        <taxon>Ananas</taxon>
    </lineage>
</organism>
<dbReference type="GeneID" id="109721286"/>
<evidence type="ECO:0000313" key="9">
    <source>
        <dbReference type="Proteomes" id="UP000092600"/>
    </source>
</evidence>
<dbReference type="InterPro" id="IPR039104">
    <property type="entry name" value="6PGL"/>
</dbReference>
<dbReference type="RefSeq" id="XP_020104388.1">
    <property type="nucleotide sequence ID" value="XM_020248799.1"/>
</dbReference>
<keyword evidence="5" id="KW-0378">Hydrolase</keyword>
<evidence type="ECO:0000256" key="5">
    <source>
        <dbReference type="ARBA" id="ARBA00022801"/>
    </source>
</evidence>
<dbReference type="FunFam" id="3.40.50.1360:FF:000009">
    <property type="entry name" value="Probable 6-phosphogluconolactonase"/>
    <property type="match status" value="1"/>
</dbReference>
<dbReference type="GO" id="GO:0005737">
    <property type="term" value="C:cytoplasm"/>
    <property type="evidence" value="ECO:0007669"/>
    <property type="project" value="UniProtKB-ARBA"/>
</dbReference>
<dbReference type="GO" id="GO:0005975">
    <property type="term" value="P:carbohydrate metabolic process"/>
    <property type="evidence" value="ECO:0007669"/>
    <property type="project" value="InterPro"/>
</dbReference>
<dbReference type="EC" id="3.1.1.31" evidence="6"/>
<comment type="catalytic activity">
    <reaction evidence="1 6">
        <text>6-phospho-D-glucono-1,5-lactone + H2O = 6-phospho-D-gluconate + H(+)</text>
        <dbReference type="Rhea" id="RHEA:12556"/>
        <dbReference type="ChEBI" id="CHEBI:15377"/>
        <dbReference type="ChEBI" id="CHEBI:15378"/>
        <dbReference type="ChEBI" id="CHEBI:57955"/>
        <dbReference type="ChEBI" id="CHEBI:58759"/>
        <dbReference type="EC" id="3.1.1.31"/>
    </reaction>
</comment>
<dbReference type="InterPro" id="IPR037171">
    <property type="entry name" value="NagB/RpiA_transferase-like"/>
</dbReference>
<name>A0A199W3V2_ANACO</name>
<evidence type="ECO:0000256" key="6">
    <source>
        <dbReference type="RuleBase" id="RU365095"/>
    </source>
</evidence>
<dbReference type="NCBIfam" id="TIGR01198">
    <property type="entry name" value="pgl"/>
    <property type="match status" value="1"/>
</dbReference>